<keyword evidence="3" id="KW-1185">Reference proteome</keyword>
<name>A0ABR9BB90_9RHOO</name>
<feature type="transmembrane region" description="Helical" evidence="1">
    <location>
        <begin position="20"/>
        <end position="44"/>
    </location>
</feature>
<keyword evidence="1" id="KW-1133">Transmembrane helix</keyword>
<evidence type="ECO:0000313" key="3">
    <source>
        <dbReference type="Proteomes" id="UP000603602"/>
    </source>
</evidence>
<feature type="transmembrane region" description="Helical" evidence="1">
    <location>
        <begin position="64"/>
        <end position="97"/>
    </location>
</feature>
<evidence type="ECO:0000256" key="1">
    <source>
        <dbReference type="SAM" id="Phobius"/>
    </source>
</evidence>
<protein>
    <recommendedName>
        <fullName evidence="4">Transmembrane protein</fullName>
    </recommendedName>
</protein>
<organism evidence="2 3">
    <name type="scientific">Thauera sedimentorum</name>
    <dbReference type="NCBI Taxonomy" id="2767595"/>
    <lineage>
        <taxon>Bacteria</taxon>
        <taxon>Pseudomonadati</taxon>
        <taxon>Pseudomonadota</taxon>
        <taxon>Betaproteobacteria</taxon>
        <taxon>Rhodocyclales</taxon>
        <taxon>Zoogloeaceae</taxon>
        <taxon>Thauera</taxon>
    </lineage>
</organism>
<evidence type="ECO:0008006" key="4">
    <source>
        <dbReference type="Google" id="ProtNLM"/>
    </source>
</evidence>
<comment type="caution">
    <text evidence="2">The sequence shown here is derived from an EMBL/GenBank/DDBJ whole genome shotgun (WGS) entry which is preliminary data.</text>
</comment>
<dbReference type="EMBL" id="JACYTO010000002">
    <property type="protein sequence ID" value="MBD8503609.1"/>
    <property type="molecule type" value="Genomic_DNA"/>
</dbReference>
<reference evidence="3" key="1">
    <citation type="submission" date="2023-07" db="EMBL/GenBank/DDBJ databases">
        <title>Thauera sp. CAU 1555 isolated from sand of Yaerae Beach.</title>
        <authorList>
            <person name="Kim W."/>
        </authorList>
    </citation>
    <scope>NUCLEOTIDE SEQUENCE [LARGE SCALE GENOMIC DNA]</scope>
    <source>
        <strain evidence="3">CAU 1555</strain>
    </source>
</reference>
<accession>A0ABR9BB90</accession>
<evidence type="ECO:0000313" key="2">
    <source>
        <dbReference type="EMBL" id="MBD8503609.1"/>
    </source>
</evidence>
<keyword evidence="1" id="KW-0812">Transmembrane</keyword>
<keyword evidence="1" id="KW-0472">Membrane</keyword>
<gene>
    <name evidence="2" type="ORF">IFO67_12005</name>
</gene>
<dbReference type="RefSeq" id="WP_187718433.1">
    <property type="nucleotide sequence ID" value="NZ_JACTAH010000002.1"/>
</dbReference>
<sequence>MTEITIVDEREKANKTVATIIYALYAASLVIGITGLVAIVMNYVKRGEVAGSWLESHFRWQIRTFWFSLLWAVIGMVTAFLVVGWAILLADLVWFIYRIVKGWLRLNDNKPMYAD</sequence>
<dbReference type="Proteomes" id="UP000603602">
    <property type="component" value="Unassembled WGS sequence"/>
</dbReference>
<proteinExistence type="predicted"/>